<keyword evidence="5" id="KW-0560">Oxidoreductase</keyword>
<feature type="domain" description="FAD-binding PCMH-type" evidence="6">
    <location>
        <begin position="22"/>
        <end position="188"/>
    </location>
</feature>
<evidence type="ECO:0000313" key="7">
    <source>
        <dbReference type="EMBL" id="MBB4675911.1"/>
    </source>
</evidence>
<comment type="similarity">
    <text evidence="2">Belongs to the oxygen-dependent FAD-linked oxidoreductase family.</text>
</comment>
<evidence type="ECO:0000256" key="2">
    <source>
        <dbReference type="ARBA" id="ARBA00005466"/>
    </source>
</evidence>
<comment type="cofactor">
    <cofactor evidence="1">
        <name>FAD</name>
        <dbReference type="ChEBI" id="CHEBI:57692"/>
    </cofactor>
</comment>
<dbReference type="InterPro" id="IPR016167">
    <property type="entry name" value="FAD-bd_PCMH_sub1"/>
</dbReference>
<dbReference type="PANTHER" id="PTHR42973:SF39">
    <property type="entry name" value="FAD-BINDING PCMH-TYPE DOMAIN-CONTAINING PROTEIN"/>
    <property type="match status" value="1"/>
</dbReference>
<dbReference type="Gene3D" id="3.30.465.10">
    <property type="match status" value="1"/>
</dbReference>
<evidence type="ECO:0000313" key="8">
    <source>
        <dbReference type="Proteomes" id="UP000533598"/>
    </source>
</evidence>
<reference evidence="7 8" key="1">
    <citation type="submission" date="2020-08" db="EMBL/GenBank/DDBJ databases">
        <title>Sequencing the genomes of 1000 actinobacteria strains.</title>
        <authorList>
            <person name="Klenk H.-P."/>
        </authorList>
    </citation>
    <scope>NUCLEOTIDE SEQUENCE [LARGE SCALE GENOMIC DNA]</scope>
    <source>
        <strain evidence="7 8">DSM 44230</strain>
    </source>
</reference>
<dbReference type="InterPro" id="IPR036318">
    <property type="entry name" value="FAD-bd_PCMH-like_sf"/>
</dbReference>
<sequence>MLTFEPHSPGYDTERAAFQTNSGYRPALVVGATSAADVRAAVRLAAERNLPVAVQSTGHGLAPTGEPGVLITTHRMRELAIDPIERTARVAAGVRWGEVLDAAAPHGLVPLLGSAPHVGVPGYTVGGGLSLFGRAFGWAADRVRELEVVTADGELQRAVPGSDLYWALLGGGANLGIVTELTFELVPMPELWAGGLFFDADLIPEALRTWTEWTPTVPDTLTSSIAVIPYPDFPGVPDLLRGRRVAHIRITQAGPAADALVTPLRALGPFLDTLGPMKLTEVGTIYSDPTTPAPYYSTNRLLRDADALTTRRLLAHTPAGPHITELRHLGGALASPAPNAVGGRDAKYLATITTLRPEQATAAAHEALFAALAPWTSGGRFRNFLTDPAQARYPRRLHELKARLDPAGRFGLLPGTTTVACTTQGNHHGR</sequence>
<keyword evidence="4" id="KW-0274">FAD</keyword>
<dbReference type="GO" id="GO:0016491">
    <property type="term" value="F:oxidoreductase activity"/>
    <property type="evidence" value="ECO:0007669"/>
    <property type="project" value="UniProtKB-KW"/>
</dbReference>
<dbReference type="RefSeq" id="WP_185001804.1">
    <property type="nucleotide sequence ID" value="NZ_BAAAUI010000022.1"/>
</dbReference>
<keyword evidence="8" id="KW-1185">Reference proteome</keyword>
<dbReference type="AlphaFoldDB" id="A0A7W7C7I6"/>
<dbReference type="Pfam" id="PF01565">
    <property type="entry name" value="FAD_binding_4"/>
    <property type="match status" value="1"/>
</dbReference>
<proteinExistence type="inferred from homology"/>
<dbReference type="InterPro" id="IPR006093">
    <property type="entry name" value="Oxy_OxRdtase_FAD_BS"/>
</dbReference>
<comment type="caution">
    <text evidence="7">The sequence shown here is derived from an EMBL/GenBank/DDBJ whole genome shotgun (WGS) entry which is preliminary data.</text>
</comment>
<evidence type="ECO:0000256" key="3">
    <source>
        <dbReference type="ARBA" id="ARBA00022630"/>
    </source>
</evidence>
<dbReference type="InterPro" id="IPR006094">
    <property type="entry name" value="Oxid_FAD_bind_N"/>
</dbReference>
<dbReference type="Gene3D" id="3.30.43.10">
    <property type="entry name" value="Uridine Diphospho-n-acetylenolpyruvylglucosamine Reductase, domain 2"/>
    <property type="match status" value="1"/>
</dbReference>
<organism evidence="7 8">
    <name type="scientific">Crossiella cryophila</name>
    <dbReference type="NCBI Taxonomy" id="43355"/>
    <lineage>
        <taxon>Bacteria</taxon>
        <taxon>Bacillati</taxon>
        <taxon>Actinomycetota</taxon>
        <taxon>Actinomycetes</taxon>
        <taxon>Pseudonocardiales</taxon>
        <taxon>Pseudonocardiaceae</taxon>
        <taxon>Crossiella</taxon>
    </lineage>
</organism>
<accession>A0A7W7C7I6</accession>
<dbReference type="PANTHER" id="PTHR42973">
    <property type="entry name" value="BINDING OXIDOREDUCTASE, PUTATIVE (AFU_ORTHOLOGUE AFUA_1G17690)-RELATED"/>
    <property type="match status" value="1"/>
</dbReference>
<dbReference type="EMBL" id="JACHMH010000001">
    <property type="protein sequence ID" value="MBB4675911.1"/>
    <property type="molecule type" value="Genomic_DNA"/>
</dbReference>
<dbReference type="InterPro" id="IPR016166">
    <property type="entry name" value="FAD-bd_PCMH"/>
</dbReference>
<dbReference type="InterPro" id="IPR050416">
    <property type="entry name" value="FAD-linked_Oxidoreductase"/>
</dbReference>
<dbReference type="GO" id="GO:0071949">
    <property type="term" value="F:FAD binding"/>
    <property type="evidence" value="ECO:0007669"/>
    <property type="project" value="InterPro"/>
</dbReference>
<dbReference type="Proteomes" id="UP000533598">
    <property type="component" value="Unassembled WGS sequence"/>
</dbReference>
<gene>
    <name evidence="7" type="ORF">HNR67_002029</name>
</gene>
<name>A0A7W7C7I6_9PSEU</name>
<dbReference type="Gene3D" id="3.40.462.20">
    <property type="match status" value="1"/>
</dbReference>
<dbReference type="InterPro" id="IPR016169">
    <property type="entry name" value="FAD-bd_PCMH_sub2"/>
</dbReference>
<dbReference type="PROSITE" id="PS00862">
    <property type="entry name" value="OX2_COVAL_FAD"/>
    <property type="match status" value="1"/>
</dbReference>
<dbReference type="PROSITE" id="PS51387">
    <property type="entry name" value="FAD_PCMH"/>
    <property type="match status" value="1"/>
</dbReference>
<dbReference type="SUPFAM" id="SSF56176">
    <property type="entry name" value="FAD-binding/transporter-associated domain-like"/>
    <property type="match status" value="1"/>
</dbReference>
<evidence type="ECO:0000259" key="6">
    <source>
        <dbReference type="PROSITE" id="PS51387"/>
    </source>
</evidence>
<keyword evidence="3" id="KW-0285">Flavoprotein</keyword>
<evidence type="ECO:0000256" key="1">
    <source>
        <dbReference type="ARBA" id="ARBA00001974"/>
    </source>
</evidence>
<protein>
    <submittedName>
        <fullName evidence="7">FAD/FMN-containing dehydrogenase</fullName>
    </submittedName>
</protein>
<evidence type="ECO:0000256" key="5">
    <source>
        <dbReference type="ARBA" id="ARBA00023002"/>
    </source>
</evidence>
<evidence type="ECO:0000256" key="4">
    <source>
        <dbReference type="ARBA" id="ARBA00022827"/>
    </source>
</evidence>